<evidence type="ECO:0000313" key="2">
    <source>
        <dbReference type="Proteomes" id="UP000053660"/>
    </source>
</evidence>
<organism evidence="1 2">
    <name type="scientific">Oesophagostomum dentatum</name>
    <name type="common">Nodular worm</name>
    <dbReference type="NCBI Taxonomy" id="61180"/>
    <lineage>
        <taxon>Eukaryota</taxon>
        <taxon>Metazoa</taxon>
        <taxon>Ecdysozoa</taxon>
        <taxon>Nematoda</taxon>
        <taxon>Chromadorea</taxon>
        <taxon>Rhabditida</taxon>
        <taxon>Rhabditina</taxon>
        <taxon>Rhabditomorpha</taxon>
        <taxon>Strongyloidea</taxon>
        <taxon>Strongylidae</taxon>
        <taxon>Oesophagostomum</taxon>
    </lineage>
</organism>
<dbReference type="EMBL" id="KN611668">
    <property type="protein sequence ID" value="KHJ76525.1"/>
    <property type="molecule type" value="Genomic_DNA"/>
</dbReference>
<dbReference type="OrthoDB" id="10389657at2759"/>
<sequence>MTYFVCVVQMGQMSKRPLSEVQSVCDDIADLSNPEEVKNFLKFIAVITREIEKMNLERKPVFGRISYSNLY</sequence>
<gene>
    <name evidence="1" type="ORF">OESDEN_23855</name>
</gene>
<evidence type="ECO:0000313" key="1">
    <source>
        <dbReference type="EMBL" id="KHJ76525.1"/>
    </source>
</evidence>
<proteinExistence type="predicted"/>
<dbReference type="AlphaFoldDB" id="A0A0B1RZX5"/>
<protein>
    <submittedName>
        <fullName evidence="1">Uncharacterized protein</fullName>
    </submittedName>
</protein>
<keyword evidence="2" id="KW-1185">Reference proteome</keyword>
<accession>A0A0B1RZX5</accession>
<reference evidence="1 2" key="1">
    <citation type="submission" date="2014-03" db="EMBL/GenBank/DDBJ databases">
        <title>Draft genome of the hookworm Oesophagostomum dentatum.</title>
        <authorList>
            <person name="Mitreva M."/>
        </authorList>
    </citation>
    <scope>NUCLEOTIDE SEQUENCE [LARGE SCALE GENOMIC DNA]</scope>
    <source>
        <strain evidence="1 2">OD-Hann</strain>
    </source>
</reference>
<dbReference type="Proteomes" id="UP000053660">
    <property type="component" value="Unassembled WGS sequence"/>
</dbReference>
<name>A0A0B1RZX5_OESDE</name>